<protein>
    <submittedName>
        <fullName evidence="3">Pilus assembly protein CpaB (Modular protein)</fullName>
    </submittedName>
</protein>
<dbReference type="eggNOG" id="COG3745">
    <property type="taxonomic scope" value="Bacteria"/>
</dbReference>
<dbReference type="HOGENOM" id="CLU_057068_4_0_0"/>
<organism evidence="3 4">
    <name type="scientific">Nitrospira defluvii</name>
    <dbReference type="NCBI Taxonomy" id="330214"/>
    <lineage>
        <taxon>Bacteria</taxon>
        <taxon>Pseudomonadati</taxon>
        <taxon>Nitrospirota</taxon>
        <taxon>Nitrospiria</taxon>
        <taxon>Nitrospirales</taxon>
        <taxon>Nitrospiraceae</taxon>
        <taxon>Nitrospira</taxon>
    </lineage>
</organism>
<evidence type="ECO:0000259" key="2">
    <source>
        <dbReference type="SMART" id="SM00858"/>
    </source>
</evidence>
<dbReference type="SMART" id="SM00858">
    <property type="entry name" value="SAF"/>
    <property type="match status" value="1"/>
</dbReference>
<dbReference type="Pfam" id="PF16976">
    <property type="entry name" value="RcpC"/>
    <property type="match status" value="1"/>
</dbReference>
<dbReference type="InterPro" id="IPR017592">
    <property type="entry name" value="Pilus_assmbl_Flp-typ_CpaB"/>
</dbReference>
<name>D8PF28_9BACT</name>
<sequence>MTPQRRALIVVALGGLIGLATSLWAYQWLQDVTEQTRLDMEAKSRTIPIAVAAADLAWGAVLADDAVRMVPFPADTVPEGHFASAETLKGRVVIMDVKQHEPILESKLAPATVTSGGVAAVTHPEKRAVAVKVDDVVAVGGFIKPGDRVDVLTTVRRPGKTDDPVTKVVLENVRVLAMGQDTERAAQTDKAAKNQETKLSVPSVMTLEVAPDEAEKLALASTEGKVQLALRNPQSVTAVATTGATISSLLASFGGEAGLRKEPSPTPSNRTQARATPRPTRVPVPPRPAGSPTDESGRNLPPITAAPTAEPMHVPVIAVPVPVESPITLEHSPSASSVLADSLRFTDSRPPIEPSPSSPPSPPAAKGLPPVSVELIKGMTRTNVAFEPAGAGATHAVSNGAPK</sequence>
<dbReference type="Pfam" id="PF08666">
    <property type="entry name" value="SAF"/>
    <property type="match status" value="1"/>
</dbReference>
<keyword evidence="4" id="KW-1185">Reference proteome</keyword>
<dbReference type="KEGG" id="nde:NIDE2117"/>
<dbReference type="OrthoDB" id="9788329at2"/>
<accession>D8PF28</accession>
<reference evidence="3 4" key="1">
    <citation type="journal article" date="2010" name="Proc. Natl. Acad. Sci. U.S.A.">
        <title>A Nitrospira metagenome illuminates the physiology and evolution of globally important nitrite-oxidizing bacteria.</title>
        <authorList>
            <person name="Lucker S."/>
            <person name="Wagner M."/>
            <person name="Maixner F."/>
            <person name="Pelletier E."/>
            <person name="Koch H."/>
            <person name="Vacherie B."/>
            <person name="Rattei T."/>
            <person name="Sinninghe Damste J."/>
            <person name="Spieck E."/>
            <person name="Le Paslier D."/>
            <person name="Daims H."/>
        </authorList>
    </citation>
    <scope>NUCLEOTIDE SEQUENCE [LARGE SCALE GENOMIC DNA]</scope>
</reference>
<feature type="compositionally biased region" description="Pro residues" evidence="1">
    <location>
        <begin position="280"/>
        <end position="289"/>
    </location>
</feature>
<feature type="compositionally biased region" description="Pro residues" evidence="1">
    <location>
        <begin position="351"/>
        <end position="363"/>
    </location>
</feature>
<feature type="compositionally biased region" description="Low complexity" evidence="1">
    <location>
        <begin position="270"/>
        <end position="279"/>
    </location>
</feature>
<dbReference type="NCBIfam" id="TIGR03177">
    <property type="entry name" value="pilus_cpaB"/>
    <property type="match status" value="1"/>
</dbReference>
<dbReference type="STRING" id="330214.NIDE2117"/>
<dbReference type="AlphaFoldDB" id="D8PF28"/>
<dbReference type="InterPro" id="IPR031571">
    <property type="entry name" value="RcpC_dom"/>
</dbReference>
<feature type="region of interest" description="Disordered" evidence="1">
    <location>
        <begin position="345"/>
        <end position="372"/>
    </location>
</feature>
<proteinExistence type="predicted"/>
<gene>
    <name evidence="3" type="primary">cpaB</name>
    <name evidence="3" type="ORF">NIDE2117</name>
</gene>
<dbReference type="InterPro" id="IPR013974">
    <property type="entry name" value="SAF"/>
</dbReference>
<dbReference type="Proteomes" id="UP000001660">
    <property type="component" value="Chromosome"/>
</dbReference>
<feature type="region of interest" description="Disordered" evidence="1">
    <location>
        <begin position="256"/>
        <end position="307"/>
    </location>
</feature>
<dbReference type="EMBL" id="FP929003">
    <property type="protein sequence ID" value="CBK41837.1"/>
    <property type="molecule type" value="Genomic_DNA"/>
</dbReference>
<dbReference type="CDD" id="cd11614">
    <property type="entry name" value="SAF_CpaB_FlgA_like"/>
    <property type="match status" value="1"/>
</dbReference>
<evidence type="ECO:0000256" key="1">
    <source>
        <dbReference type="SAM" id="MobiDB-lite"/>
    </source>
</evidence>
<feature type="domain" description="SAF" evidence="2">
    <location>
        <begin position="47"/>
        <end position="109"/>
    </location>
</feature>
<evidence type="ECO:0000313" key="4">
    <source>
        <dbReference type="Proteomes" id="UP000001660"/>
    </source>
</evidence>
<evidence type="ECO:0000313" key="3">
    <source>
        <dbReference type="EMBL" id="CBK41837.1"/>
    </source>
</evidence>